<dbReference type="Proteomes" id="UP000688137">
    <property type="component" value="Unassembled WGS sequence"/>
</dbReference>
<dbReference type="AlphaFoldDB" id="A0A8S1MZ20"/>
<name>A0A8S1MZ20_PARPR</name>
<feature type="transmembrane region" description="Helical" evidence="1">
    <location>
        <begin position="106"/>
        <end position="125"/>
    </location>
</feature>
<evidence type="ECO:0000313" key="3">
    <source>
        <dbReference type="Proteomes" id="UP000688137"/>
    </source>
</evidence>
<organism evidence="2 3">
    <name type="scientific">Paramecium primaurelia</name>
    <dbReference type="NCBI Taxonomy" id="5886"/>
    <lineage>
        <taxon>Eukaryota</taxon>
        <taxon>Sar</taxon>
        <taxon>Alveolata</taxon>
        <taxon>Ciliophora</taxon>
        <taxon>Intramacronucleata</taxon>
        <taxon>Oligohymenophorea</taxon>
        <taxon>Peniculida</taxon>
        <taxon>Parameciidae</taxon>
        <taxon>Paramecium</taxon>
    </lineage>
</organism>
<evidence type="ECO:0000256" key="1">
    <source>
        <dbReference type="SAM" id="Phobius"/>
    </source>
</evidence>
<comment type="caution">
    <text evidence="2">The sequence shown here is derived from an EMBL/GenBank/DDBJ whole genome shotgun (WGS) entry which is preliminary data.</text>
</comment>
<sequence>MQTQSSFNIDNPNTLLQKEIQSKNQLIFGIVLASCLSLIIIFTPQRNYVPNYILNQRNSYDSQDQLCIYQFSTQPTNCTQIQANITQVTIDVNDNNSTHILILDELYVSNIITIQMVLLFFQIYIQQVQRQLKNLFSIQNLRKYCGTYNEIQIRQNQWINIKNLISKWFRWSFALRLVLKYLTLRSKC</sequence>
<keyword evidence="1" id="KW-0812">Transmembrane</keyword>
<evidence type="ECO:0008006" key="4">
    <source>
        <dbReference type="Google" id="ProtNLM"/>
    </source>
</evidence>
<gene>
    <name evidence="2" type="ORF">PPRIM_AZ9-3.1.T0740172</name>
</gene>
<keyword evidence="1" id="KW-1133">Transmembrane helix</keyword>
<keyword evidence="1" id="KW-0472">Membrane</keyword>
<accession>A0A8S1MZ20</accession>
<keyword evidence="3" id="KW-1185">Reference proteome</keyword>
<evidence type="ECO:0000313" key="2">
    <source>
        <dbReference type="EMBL" id="CAD8085510.1"/>
    </source>
</evidence>
<dbReference type="EMBL" id="CAJJDM010000077">
    <property type="protein sequence ID" value="CAD8085510.1"/>
    <property type="molecule type" value="Genomic_DNA"/>
</dbReference>
<reference evidence="2" key="1">
    <citation type="submission" date="2021-01" db="EMBL/GenBank/DDBJ databases">
        <authorList>
            <consortium name="Genoscope - CEA"/>
            <person name="William W."/>
        </authorList>
    </citation>
    <scope>NUCLEOTIDE SEQUENCE</scope>
</reference>
<proteinExistence type="predicted"/>
<protein>
    <recommendedName>
        <fullName evidence="4">Transmembrane protein</fullName>
    </recommendedName>
</protein>
<feature type="transmembrane region" description="Helical" evidence="1">
    <location>
        <begin position="26"/>
        <end position="44"/>
    </location>
</feature>